<dbReference type="InterPro" id="IPR036390">
    <property type="entry name" value="WH_DNA-bd_sf"/>
</dbReference>
<reference evidence="2 3" key="1">
    <citation type="submission" date="2019-02" db="EMBL/GenBank/DDBJ databases">
        <title>Deep-cultivation of Planctomycetes and their phenomic and genomic characterization uncovers novel biology.</title>
        <authorList>
            <person name="Wiegand S."/>
            <person name="Jogler M."/>
            <person name="Boedeker C."/>
            <person name="Pinto D."/>
            <person name="Vollmers J."/>
            <person name="Rivas-Marin E."/>
            <person name="Kohn T."/>
            <person name="Peeters S.H."/>
            <person name="Heuer A."/>
            <person name="Rast P."/>
            <person name="Oberbeckmann S."/>
            <person name="Bunk B."/>
            <person name="Jeske O."/>
            <person name="Meyerdierks A."/>
            <person name="Storesund J.E."/>
            <person name="Kallscheuer N."/>
            <person name="Luecker S."/>
            <person name="Lage O.M."/>
            <person name="Pohl T."/>
            <person name="Merkel B.J."/>
            <person name="Hornburger P."/>
            <person name="Mueller R.-W."/>
            <person name="Bruemmer F."/>
            <person name="Labrenz M."/>
            <person name="Spormann A.M."/>
            <person name="Op Den Camp H."/>
            <person name="Overmann J."/>
            <person name="Amann R."/>
            <person name="Jetten M.S.M."/>
            <person name="Mascher T."/>
            <person name="Medema M.H."/>
            <person name="Devos D.P."/>
            <person name="Kaster A.-K."/>
            <person name="Ovreas L."/>
            <person name="Rohde M."/>
            <person name="Galperin M.Y."/>
            <person name="Jogler C."/>
        </authorList>
    </citation>
    <scope>NUCLEOTIDE SEQUENCE [LARGE SCALE GENOMIC DNA]</scope>
    <source>
        <strain evidence="2 3">Pla144</strain>
    </source>
</reference>
<dbReference type="InterPro" id="IPR000600">
    <property type="entry name" value="ROK"/>
</dbReference>
<name>A0A5C6CXV3_9BACT</name>
<dbReference type="RefSeq" id="WP_146447461.1">
    <property type="nucleotide sequence ID" value="NZ_SJPS01000001.1"/>
</dbReference>
<evidence type="ECO:0000256" key="1">
    <source>
        <dbReference type="ARBA" id="ARBA00006479"/>
    </source>
</evidence>
<dbReference type="Pfam" id="PF00480">
    <property type="entry name" value="ROK"/>
    <property type="match status" value="1"/>
</dbReference>
<dbReference type="SUPFAM" id="SSF46785">
    <property type="entry name" value="Winged helix' DNA-binding domain"/>
    <property type="match status" value="1"/>
</dbReference>
<dbReference type="Gene3D" id="3.30.420.40">
    <property type="match status" value="2"/>
</dbReference>
<keyword evidence="3" id="KW-1185">Reference proteome</keyword>
<sequence>MSNVSPFQPKLLSKINERLVLRMIQERGPSTRSEMSKYIGVTFPTVAKAVSSLLESQLLEEIDDASAGPGRPAKRLRLASENSQVIGITLSGDECTVVAGDLNGTVHKESVLRFPTPATYELLLAEIETCAKSFISSSGKSTLGVGVSVPAVIDYGKQVAIMSANLPLVNGKSIGKDIQNLLGHECVIIHDSHALSLSERLHGNAKELSNFVMLDHCIGIGLGLMVEGRFLTGDSGFAGEIGHSPVVLDGELCKCGKKGCLETVASEWAVEERVSKLLGRPVQISEVLELAQGGNLEVMQELERMCDYLAIGVAHVVNILNPGTFFIYGRVFEACPKLFDLLVEKTEELALKPSVAACSFARANGSLLDGTVASVINYLTDSLVPNLEDYLSSLSQGDSQNSIADETLVPS</sequence>
<dbReference type="AlphaFoldDB" id="A0A5C6CXV3"/>
<evidence type="ECO:0000313" key="2">
    <source>
        <dbReference type="EMBL" id="TWU29432.1"/>
    </source>
</evidence>
<evidence type="ECO:0000313" key="3">
    <source>
        <dbReference type="Proteomes" id="UP000318437"/>
    </source>
</evidence>
<dbReference type="InterPro" id="IPR043129">
    <property type="entry name" value="ATPase_NBD"/>
</dbReference>
<organism evidence="2 3">
    <name type="scientific">Bythopirellula polymerisocia</name>
    <dbReference type="NCBI Taxonomy" id="2528003"/>
    <lineage>
        <taxon>Bacteria</taxon>
        <taxon>Pseudomonadati</taxon>
        <taxon>Planctomycetota</taxon>
        <taxon>Planctomycetia</taxon>
        <taxon>Pirellulales</taxon>
        <taxon>Lacipirellulaceae</taxon>
        <taxon>Bythopirellula</taxon>
    </lineage>
</organism>
<proteinExistence type="inferred from homology"/>
<accession>A0A5C6CXV3</accession>
<dbReference type="PANTHER" id="PTHR18964:SF149">
    <property type="entry name" value="BIFUNCTIONAL UDP-N-ACETYLGLUCOSAMINE 2-EPIMERASE_N-ACETYLMANNOSAMINE KINASE"/>
    <property type="match status" value="1"/>
</dbReference>
<dbReference type="InterPro" id="IPR036388">
    <property type="entry name" value="WH-like_DNA-bd_sf"/>
</dbReference>
<comment type="caution">
    <text evidence="2">The sequence shown here is derived from an EMBL/GenBank/DDBJ whole genome shotgun (WGS) entry which is preliminary data.</text>
</comment>
<dbReference type="Proteomes" id="UP000318437">
    <property type="component" value="Unassembled WGS sequence"/>
</dbReference>
<dbReference type="PANTHER" id="PTHR18964">
    <property type="entry name" value="ROK (REPRESSOR, ORF, KINASE) FAMILY"/>
    <property type="match status" value="1"/>
</dbReference>
<protein>
    <submittedName>
        <fullName evidence="2">N-acetylglucosamine repressor</fullName>
    </submittedName>
</protein>
<dbReference type="EMBL" id="SJPS01000001">
    <property type="protein sequence ID" value="TWU29432.1"/>
    <property type="molecule type" value="Genomic_DNA"/>
</dbReference>
<dbReference type="Gene3D" id="1.10.10.10">
    <property type="entry name" value="Winged helix-like DNA-binding domain superfamily/Winged helix DNA-binding domain"/>
    <property type="match status" value="1"/>
</dbReference>
<dbReference type="OrthoDB" id="9795247at2"/>
<comment type="similarity">
    <text evidence="1">Belongs to the ROK (NagC/XylR) family.</text>
</comment>
<gene>
    <name evidence="2" type="primary">nagC</name>
    <name evidence="2" type="ORF">Pla144_02100</name>
</gene>
<dbReference type="SUPFAM" id="SSF53067">
    <property type="entry name" value="Actin-like ATPase domain"/>
    <property type="match status" value="1"/>
</dbReference>